<sequence>MLKTVRSRSNQPSTAITNPSYTANGLLGGGLLSTVSVTSWPEERANAVASVLVAVMILPP</sequence>
<comment type="caution">
    <text evidence="2">The sequence shown here is derived from an EMBL/GenBank/DDBJ whole genome shotgun (WGS) entry which is preliminary data.</text>
</comment>
<dbReference type="AlphaFoldDB" id="A0A1S1RK85"/>
<evidence type="ECO:0000256" key="1">
    <source>
        <dbReference type="SAM" id="MobiDB-lite"/>
    </source>
</evidence>
<reference evidence="3" key="1">
    <citation type="submission" date="2016-07" db="EMBL/GenBank/DDBJ databases">
        <title>Frankia sp. NRRL B-16219 Genome sequencing.</title>
        <authorList>
            <person name="Ghodhbane-Gtari F."/>
            <person name="Swanson E."/>
            <person name="Gueddou A."/>
            <person name="Louati M."/>
            <person name="Nouioui I."/>
            <person name="Hezbri K."/>
            <person name="Abebe-Akele F."/>
            <person name="Simpson S."/>
            <person name="Morris K."/>
            <person name="Thomas K."/>
            <person name="Gtari M."/>
            <person name="Tisa L.S."/>
        </authorList>
    </citation>
    <scope>NUCLEOTIDE SEQUENCE [LARGE SCALE GENOMIC DNA]</scope>
    <source>
        <strain evidence="3">NRRL B-16219</strain>
    </source>
</reference>
<feature type="compositionally biased region" description="Polar residues" evidence="1">
    <location>
        <begin position="7"/>
        <end position="20"/>
    </location>
</feature>
<dbReference type="Proteomes" id="UP000179769">
    <property type="component" value="Unassembled WGS sequence"/>
</dbReference>
<name>A0A1S1RK85_9ACTN</name>
<dbReference type="EMBL" id="MAXA01000004">
    <property type="protein sequence ID" value="OHV45835.1"/>
    <property type="molecule type" value="Genomic_DNA"/>
</dbReference>
<proteinExistence type="predicted"/>
<dbReference type="RefSeq" id="WP_157904197.1">
    <property type="nucleotide sequence ID" value="NZ_MAXA01000004.1"/>
</dbReference>
<protein>
    <submittedName>
        <fullName evidence="2">Uncharacterized protein</fullName>
    </submittedName>
</protein>
<evidence type="ECO:0000313" key="2">
    <source>
        <dbReference type="EMBL" id="OHV45835.1"/>
    </source>
</evidence>
<organism evidence="2 3">
    <name type="scientific">Parafrankia soli</name>
    <dbReference type="NCBI Taxonomy" id="2599596"/>
    <lineage>
        <taxon>Bacteria</taxon>
        <taxon>Bacillati</taxon>
        <taxon>Actinomycetota</taxon>
        <taxon>Actinomycetes</taxon>
        <taxon>Frankiales</taxon>
        <taxon>Frankiaceae</taxon>
        <taxon>Parafrankia</taxon>
    </lineage>
</organism>
<gene>
    <name evidence="2" type="ORF">BBK14_29935</name>
</gene>
<keyword evidence="3" id="KW-1185">Reference proteome</keyword>
<feature type="region of interest" description="Disordered" evidence="1">
    <location>
        <begin position="1"/>
        <end position="20"/>
    </location>
</feature>
<accession>A0A1S1RK85</accession>
<evidence type="ECO:0000313" key="3">
    <source>
        <dbReference type="Proteomes" id="UP000179769"/>
    </source>
</evidence>